<gene>
    <name evidence="4" type="ORF">DI598_01385</name>
</gene>
<comment type="function">
    <text evidence="2">Probably acts as a heme chaperone, transferring heme to an unknown acceptor. Binds one molecule of heme per monomer, possibly covalently. Binds 1 [4Fe-4S] cluster. The cluster is coordinated with 3 cysteines and an exchangeable S-adenosyl-L-methionine.</text>
</comment>
<comment type="similarity">
    <text evidence="1">Belongs to the anaerobic coproporphyrinogen-III oxidase family. HemW subfamily.</text>
</comment>
<dbReference type="GO" id="GO:0005737">
    <property type="term" value="C:cytoplasm"/>
    <property type="evidence" value="ECO:0007669"/>
    <property type="project" value="UniProtKB-SubCell"/>
</dbReference>
<accession>A0A2W5FEQ6</accession>
<dbReference type="AlphaFoldDB" id="A0A2W5FEQ6"/>
<evidence type="ECO:0000259" key="3">
    <source>
        <dbReference type="PROSITE" id="PS51918"/>
    </source>
</evidence>
<dbReference type="SFLD" id="SFLDF00562">
    <property type="entry name" value="HemN-like__clustered_with_heat"/>
    <property type="match status" value="1"/>
</dbReference>
<dbReference type="SMART" id="SM00729">
    <property type="entry name" value="Elp3"/>
    <property type="match status" value="1"/>
</dbReference>
<feature type="domain" description="Radical SAM core" evidence="3">
    <location>
        <begin position="1"/>
        <end position="230"/>
    </location>
</feature>
<keyword evidence="2" id="KW-0479">Metal-binding</keyword>
<keyword evidence="2" id="KW-0349">Heme</keyword>
<keyword evidence="2" id="KW-0143">Chaperone</keyword>
<dbReference type="GO" id="GO:0046872">
    <property type="term" value="F:metal ion binding"/>
    <property type="evidence" value="ECO:0007669"/>
    <property type="project" value="UniProtKB-UniRule"/>
</dbReference>
<dbReference type="SFLD" id="SFLDG01065">
    <property type="entry name" value="anaerobic_coproporphyrinogen-I"/>
    <property type="match status" value="1"/>
</dbReference>
<keyword evidence="2" id="KW-0949">S-adenosyl-L-methionine</keyword>
<dbReference type="SFLD" id="SFLDS00029">
    <property type="entry name" value="Radical_SAM"/>
    <property type="match status" value="1"/>
</dbReference>
<comment type="subcellular location">
    <subcellularLocation>
        <location evidence="2">Cytoplasm</location>
    </subcellularLocation>
</comment>
<dbReference type="Pfam" id="PF04055">
    <property type="entry name" value="Radical_SAM"/>
    <property type="match status" value="1"/>
</dbReference>
<dbReference type="InterPro" id="IPR010723">
    <property type="entry name" value="HemN_C"/>
</dbReference>
<evidence type="ECO:0000256" key="2">
    <source>
        <dbReference type="RuleBase" id="RU364116"/>
    </source>
</evidence>
<comment type="caution">
    <text evidence="4">The sequence shown here is derived from an EMBL/GenBank/DDBJ whole genome shotgun (WGS) entry which is preliminary data.</text>
</comment>
<dbReference type="InterPro" id="IPR006638">
    <property type="entry name" value="Elp3/MiaA/NifB-like_rSAM"/>
</dbReference>
<dbReference type="PANTHER" id="PTHR13932:SF5">
    <property type="entry name" value="RADICAL S-ADENOSYL METHIONINE DOMAIN-CONTAINING PROTEIN 1, MITOCHONDRIAL"/>
    <property type="match status" value="1"/>
</dbReference>
<keyword evidence="2" id="KW-0408">Iron</keyword>
<dbReference type="InterPro" id="IPR058240">
    <property type="entry name" value="rSAM_sf"/>
</dbReference>
<reference evidence="4 5" key="1">
    <citation type="submission" date="2017-11" db="EMBL/GenBank/DDBJ databases">
        <title>Infants hospitalized years apart are colonized by the same room-sourced microbial strains.</title>
        <authorList>
            <person name="Brooks B."/>
            <person name="Olm M.R."/>
            <person name="Firek B.A."/>
            <person name="Baker R."/>
            <person name="Thomas B.C."/>
            <person name="Morowitz M.J."/>
            <person name="Banfield J.F."/>
        </authorList>
    </citation>
    <scope>NUCLEOTIDE SEQUENCE [LARGE SCALE GENOMIC DNA]</scope>
    <source>
        <strain evidence="4">S2_009_000_R2_76</strain>
    </source>
</reference>
<dbReference type="GO" id="GO:0004109">
    <property type="term" value="F:coproporphyrinogen oxidase activity"/>
    <property type="evidence" value="ECO:0007669"/>
    <property type="project" value="InterPro"/>
</dbReference>
<keyword evidence="2" id="KW-0411">Iron-sulfur</keyword>
<sequence>MSSIYIHIPFCKQACNYCNFHFSTTLNTVEEMTDAIVQEIKLRQNYIEDTIESIYFGGGTPSILTIKQLEDILTKVQETFPISKDVEITLEANPDDISSEKLKEWKQLGINRFSLGVQSFFEEDLFWMNRAHNAFQAENSIKSLQDAGFHNITIDLIYGTPTLSDEKWRANVQKAIDLNIPHLSCYALTVEPGTALDKMIQKHKKENVDSEKQARHFEQLMLWSSLSGYDHYEVSNFAKPGFRSRHNSSYWQGKHYLGVGPSAHSFNGKSRQWNIANNIRYIKEINKGILPFEIEHLTPHQQLEEYIMTSLRTMEGLSLSFVEKNWNLGEAERILSESKEHIQTEKMIQKGDHLVLTDKGFLFADGIASDLF</sequence>
<organism evidence="4 5">
    <name type="scientific">Pseudopedobacter saltans</name>
    <dbReference type="NCBI Taxonomy" id="151895"/>
    <lineage>
        <taxon>Bacteria</taxon>
        <taxon>Pseudomonadati</taxon>
        <taxon>Bacteroidota</taxon>
        <taxon>Sphingobacteriia</taxon>
        <taxon>Sphingobacteriales</taxon>
        <taxon>Sphingobacteriaceae</taxon>
        <taxon>Pseudopedobacter</taxon>
    </lineage>
</organism>
<dbReference type="SFLD" id="SFLDF00288">
    <property type="entry name" value="HemN-like__clustered_with_nucl"/>
    <property type="match status" value="1"/>
</dbReference>
<proteinExistence type="inferred from homology"/>
<dbReference type="NCBIfam" id="TIGR00539">
    <property type="entry name" value="hemN_rel"/>
    <property type="match status" value="1"/>
</dbReference>
<evidence type="ECO:0000256" key="1">
    <source>
        <dbReference type="ARBA" id="ARBA00006100"/>
    </source>
</evidence>
<dbReference type="InterPro" id="IPR023404">
    <property type="entry name" value="rSAM_horseshoe"/>
</dbReference>
<dbReference type="Proteomes" id="UP000249645">
    <property type="component" value="Unassembled WGS sequence"/>
</dbReference>
<keyword evidence="2" id="KW-0004">4Fe-4S</keyword>
<dbReference type="PANTHER" id="PTHR13932">
    <property type="entry name" value="COPROPORPHYRINIGEN III OXIDASE"/>
    <property type="match status" value="1"/>
</dbReference>
<dbReference type="GO" id="GO:0006779">
    <property type="term" value="P:porphyrin-containing compound biosynthetic process"/>
    <property type="evidence" value="ECO:0007669"/>
    <property type="project" value="InterPro"/>
</dbReference>
<dbReference type="InterPro" id="IPR034505">
    <property type="entry name" value="Coproporphyrinogen-III_oxidase"/>
</dbReference>
<keyword evidence="2" id="KW-0963">Cytoplasm</keyword>
<dbReference type="PROSITE" id="PS51918">
    <property type="entry name" value="RADICAL_SAM"/>
    <property type="match status" value="1"/>
</dbReference>
<dbReference type="GO" id="GO:0051539">
    <property type="term" value="F:4 iron, 4 sulfur cluster binding"/>
    <property type="evidence" value="ECO:0007669"/>
    <property type="project" value="UniProtKB-UniRule"/>
</dbReference>
<evidence type="ECO:0000313" key="5">
    <source>
        <dbReference type="Proteomes" id="UP000249645"/>
    </source>
</evidence>
<dbReference type="SFLD" id="SFLDG01082">
    <property type="entry name" value="B12-binding_domain_containing"/>
    <property type="match status" value="1"/>
</dbReference>
<dbReference type="InterPro" id="IPR007197">
    <property type="entry name" value="rSAM"/>
</dbReference>
<dbReference type="EMBL" id="QFOI01000011">
    <property type="protein sequence ID" value="PZP52150.1"/>
    <property type="molecule type" value="Genomic_DNA"/>
</dbReference>
<dbReference type="Pfam" id="PF06969">
    <property type="entry name" value="HemN_C"/>
    <property type="match status" value="1"/>
</dbReference>
<protein>
    <recommendedName>
        <fullName evidence="2">Heme chaperone HemW</fullName>
    </recommendedName>
</protein>
<name>A0A2W5FEQ6_9SPHI</name>
<dbReference type="Gene3D" id="3.80.30.20">
    <property type="entry name" value="tm_1862 like domain"/>
    <property type="match status" value="1"/>
</dbReference>
<dbReference type="InterPro" id="IPR004559">
    <property type="entry name" value="HemW-like"/>
</dbReference>
<evidence type="ECO:0000313" key="4">
    <source>
        <dbReference type="EMBL" id="PZP52150.1"/>
    </source>
</evidence>
<dbReference type="SUPFAM" id="SSF102114">
    <property type="entry name" value="Radical SAM enzymes"/>
    <property type="match status" value="1"/>
</dbReference>